<sequence>MCINLIQSEMARTYEVGQLDNLSITSTDLPFGNLDHKVSDKTHIGSGSRNDSIRSLACRATRDALISRKKFNKSSQTMLSFPSPYANLSTDKYAYNGGIKLLPRNLSIDDVMKLVDTEEGDILVLTELLGDDSSNSDNGNDDTGGQTDHSKLLTGNYPRTSSLAAASPSTSLIKNAFSNRTNRNGNETNEEIENRILLGRSTTNTFNLPAVHFKPRLSMISENHGVINEGNGEPYIDENEENDDDDDDDDDTRPLEIKSIKESEPTLEQTRNSVGNTRNMVSLIGSLLSGRGTKKNQRKESMNAKSVHELANE</sequence>
<feature type="compositionally biased region" description="Acidic residues" evidence="1">
    <location>
        <begin position="235"/>
        <end position="251"/>
    </location>
</feature>
<feature type="region of interest" description="Disordered" evidence="1">
    <location>
        <begin position="130"/>
        <end position="168"/>
    </location>
</feature>
<proteinExistence type="predicted"/>
<feature type="region of interest" description="Disordered" evidence="1">
    <location>
        <begin position="224"/>
        <end position="313"/>
    </location>
</feature>
<name>A0A915PU68_9BILA</name>
<feature type="compositionally biased region" description="Basic and acidic residues" evidence="1">
    <location>
        <begin position="252"/>
        <end position="264"/>
    </location>
</feature>
<reference evidence="3" key="1">
    <citation type="submission" date="2022-11" db="UniProtKB">
        <authorList>
            <consortium name="WormBaseParasite"/>
        </authorList>
    </citation>
    <scope>IDENTIFICATION</scope>
</reference>
<evidence type="ECO:0000313" key="2">
    <source>
        <dbReference type="Proteomes" id="UP000887581"/>
    </source>
</evidence>
<dbReference type="AlphaFoldDB" id="A0A915PU68"/>
<feature type="compositionally biased region" description="Polar residues" evidence="1">
    <location>
        <begin position="266"/>
        <end position="280"/>
    </location>
</feature>
<dbReference type="Proteomes" id="UP000887581">
    <property type="component" value="Unplaced"/>
</dbReference>
<accession>A0A915PU68</accession>
<organism evidence="2 3">
    <name type="scientific">Setaria digitata</name>
    <dbReference type="NCBI Taxonomy" id="48799"/>
    <lineage>
        <taxon>Eukaryota</taxon>
        <taxon>Metazoa</taxon>
        <taxon>Ecdysozoa</taxon>
        <taxon>Nematoda</taxon>
        <taxon>Chromadorea</taxon>
        <taxon>Rhabditida</taxon>
        <taxon>Spirurina</taxon>
        <taxon>Spiruromorpha</taxon>
        <taxon>Filarioidea</taxon>
        <taxon>Setariidae</taxon>
        <taxon>Setaria</taxon>
    </lineage>
</organism>
<keyword evidence="2" id="KW-1185">Reference proteome</keyword>
<protein>
    <submittedName>
        <fullName evidence="3">Uncharacterized protein</fullName>
    </submittedName>
</protein>
<feature type="compositionally biased region" description="Basic and acidic residues" evidence="1">
    <location>
        <begin position="298"/>
        <end position="313"/>
    </location>
</feature>
<dbReference type="WBParaSite" id="sdigi.contig258.g6771.t1">
    <property type="protein sequence ID" value="sdigi.contig258.g6771.t1"/>
    <property type="gene ID" value="sdigi.contig258.g6771"/>
</dbReference>
<evidence type="ECO:0000313" key="3">
    <source>
        <dbReference type="WBParaSite" id="sdigi.contig258.g6771.t1"/>
    </source>
</evidence>
<feature type="compositionally biased region" description="Low complexity" evidence="1">
    <location>
        <begin position="131"/>
        <end position="147"/>
    </location>
</feature>
<evidence type="ECO:0000256" key="1">
    <source>
        <dbReference type="SAM" id="MobiDB-lite"/>
    </source>
</evidence>